<feature type="region of interest" description="Disordered" evidence="11">
    <location>
        <begin position="1"/>
        <end position="27"/>
    </location>
</feature>
<evidence type="ECO:0000256" key="9">
    <source>
        <dbReference type="ARBA" id="ARBA00025049"/>
    </source>
</evidence>
<comment type="catalytic activity">
    <reaction evidence="1 10">
        <text>a (3R)-hydroxyacyl-[ACP] = a (2E)-enoyl-[ACP] + H2O</text>
        <dbReference type="Rhea" id="RHEA:13097"/>
        <dbReference type="Rhea" id="RHEA-COMP:9925"/>
        <dbReference type="Rhea" id="RHEA-COMP:9945"/>
        <dbReference type="ChEBI" id="CHEBI:15377"/>
        <dbReference type="ChEBI" id="CHEBI:78784"/>
        <dbReference type="ChEBI" id="CHEBI:78827"/>
        <dbReference type="EC" id="4.2.1.59"/>
    </reaction>
</comment>
<dbReference type="NCBIfam" id="NF000582">
    <property type="entry name" value="PRK00006.1"/>
    <property type="match status" value="1"/>
</dbReference>
<dbReference type="AlphaFoldDB" id="A0A856MCY6"/>
<evidence type="ECO:0000313" key="13">
    <source>
        <dbReference type="Proteomes" id="UP000503129"/>
    </source>
</evidence>
<dbReference type="Gene3D" id="3.10.129.10">
    <property type="entry name" value="Hotdog Thioesterase"/>
    <property type="match status" value="1"/>
</dbReference>
<dbReference type="Proteomes" id="UP000503129">
    <property type="component" value="Chromosome"/>
</dbReference>
<gene>
    <name evidence="10 12" type="primary">fabZ</name>
    <name evidence="12" type="ORF">DP114_15065</name>
</gene>
<evidence type="ECO:0000256" key="8">
    <source>
        <dbReference type="ARBA" id="ARBA00023239"/>
    </source>
</evidence>
<dbReference type="GO" id="GO:0009245">
    <property type="term" value="P:lipid A biosynthetic process"/>
    <property type="evidence" value="ECO:0007669"/>
    <property type="project" value="UniProtKB-UniRule"/>
</dbReference>
<dbReference type="RefSeq" id="WP_169262913.1">
    <property type="nucleotide sequence ID" value="NZ_CAWOXK010000001.1"/>
</dbReference>
<dbReference type="HAMAP" id="MF_00406">
    <property type="entry name" value="FabZ"/>
    <property type="match status" value="1"/>
</dbReference>
<accession>A0A856MCY6</accession>
<dbReference type="InterPro" id="IPR029069">
    <property type="entry name" value="HotDog_dom_sf"/>
</dbReference>
<keyword evidence="6 10" id="KW-0441">Lipid A biosynthesis</keyword>
<evidence type="ECO:0000256" key="1">
    <source>
        <dbReference type="ARBA" id="ARBA00001055"/>
    </source>
</evidence>
<feature type="active site" evidence="10">
    <location>
        <position position="83"/>
    </location>
</feature>
<dbReference type="EC" id="4.2.1.59" evidence="10"/>
<dbReference type="CDD" id="cd01288">
    <property type="entry name" value="FabZ"/>
    <property type="match status" value="1"/>
</dbReference>
<evidence type="ECO:0000256" key="10">
    <source>
        <dbReference type="HAMAP-Rule" id="MF_00406"/>
    </source>
</evidence>
<dbReference type="GO" id="GO:0016020">
    <property type="term" value="C:membrane"/>
    <property type="evidence" value="ECO:0007669"/>
    <property type="project" value="GOC"/>
</dbReference>
<dbReference type="KEGG" id="bsen:DP114_15065"/>
<dbReference type="InterPro" id="IPR010084">
    <property type="entry name" value="FabZ"/>
</dbReference>
<dbReference type="PANTHER" id="PTHR30272">
    <property type="entry name" value="3-HYDROXYACYL-[ACYL-CARRIER-PROTEIN] DEHYDRATASE"/>
    <property type="match status" value="1"/>
</dbReference>
<keyword evidence="7 10" id="KW-0443">Lipid metabolism</keyword>
<dbReference type="SUPFAM" id="SSF54637">
    <property type="entry name" value="Thioesterase/thiol ester dehydrase-isomerase"/>
    <property type="match status" value="1"/>
</dbReference>
<evidence type="ECO:0000256" key="5">
    <source>
        <dbReference type="ARBA" id="ARBA00022516"/>
    </source>
</evidence>
<dbReference type="FunFam" id="3.10.129.10:FF:000001">
    <property type="entry name" value="3-hydroxyacyl-[acyl-carrier-protein] dehydratase FabZ"/>
    <property type="match status" value="1"/>
</dbReference>
<proteinExistence type="inferred from homology"/>
<dbReference type="GO" id="GO:0019171">
    <property type="term" value="F:(3R)-hydroxyacyl-[acyl-carrier-protein] dehydratase activity"/>
    <property type="evidence" value="ECO:0007669"/>
    <property type="project" value="UniProtKB-EC"/>
</dbReference>
<comment type="function">
    <text evidence="9 10">Involved in unsaturated fatty acids biosynthesis. Catalyzes the dehydration of short chain beta-hydroxyacyl-ACPs and long chain saturated and unsaturated beta-hydroxyacyl-ACPs.</text>
</comment>
<keyword evidence="8 10" id="KW-0456">Lyase</keyword>
<evidence type="ECO:0000256" key="2">
    <source>
        <dbReference type="ARBA" id="ARBA00004496"/>
    </source>
</evidence>
<reference evidence="12 13" key="1">
    <citation type="submission" date="2018-06" db="EMBL/GenBank/DDBJ databases">
        <title>Comparative genomics of Brasilonema spp. strains.</title>
        <authorList>
            <person name="Alvarenga D.O."/>
            <person name="Fiore M.F."/>
            <person name="Varani A.M."/>
        </authorList>
    </citation>
    <scope>NUCLEOTIDE SEQUENCE [LARGE SCALE GENOMIC DNA]</scope>
    <source>
        <strain evidence="12 13">CENA114</strain>
    </source>
</reference>
<dbReference type="GO" id="GO:0005737">
    <property type="term" value="C:cytoplasm"/>
    <property type="evidence" value="ECO:0007669"/>
    <property type="project" value="UniProtKB-SubCell"/>
</dbReference>
<dbReference type="Pfam" id="PF07977">
    <property type="entry name" value="FabA"/>
    <property type="match status" value="1"/>
</dbReference>
<sequence>MSTVTEQTNTIDAPTPASTNNQPDGTSINKADNQIIYSIEDIQKLLPHRYPFALVDRIIEYVPEKRAVGIKNVTINEPHFQGHFPGRPIMPGVLIVEAMAQVGGIVLTQLPGLEGGLFVFAGIDKTRFRRQVVPGDQLVMTVELLWVKQRRFGKMQARAEVDGQLATEGELMFSLVS</sequence>
<evidence type="ECO:0000256" key="6">
    <source>
        <dbReference type="ARBA" id="ARBA00022556"/>
    </source>
</evidence>
<keyword evidence="4 10" id="KW-0963">Cytoplasm</keyword>
<comment type="similarity">
    <text evidence="3 10">Belongs to the thioester dehydratase family. FabZ subfamily.</text>
</comment>
<dbReference type="InterPro" id="IPR013114">
    <property type="entry name" value="FabA_FabZ"/>
</dbReference>
<evidence type="ECO:0000256" key="4">
    <source>
        <dbReference type="ARBA" id="ARBA00022490"/>
    </source>
</evidence>
<dbReference type="EMBL" id="CP030118">
    <property type="protein sequence ID" value="QDL09043.1"/>
    <property type="molecule type" value="Genomic_DNA"/>
</dbReference>
<keyword evidence="5 10" id="KW-0444">Lipid biosynthesis</keyword>
<evidence type="ECO:0000256" key="3">
    <source>
        <dbReference type="ARBA" id="ARBA00009174"/>
    </source>
</evidence>
<organism evidence="12 13">
    <name type="scientific">Brasilonema sennae CENA114</name>
    <dbReference type="NCBI Taxonomy" id="415709"/>
    <lineage>
        <taxon>Bacteria</taxon>
        <taxon>Bacillati</taxon>
        <taxon>Cyanobacteriota</taxon>
        <taxon>Cyanophyceae</taxon>
        <taxon>Nostocales</taxon>
        <taxon>Scytonemataceae</taxon>
        <taxon>Brasilonema</taxon>
        <taxon>Bromeliae group (in: Brasilonema)</taxon>
    </lineage>
</organism>
<protein>
    <recommendedName>
        <fullName evidence="10">3-hydroxyacyl-[acyl-carrier-protein] dehydratase FabZ</fullName>
        <ecNumber evidence="10">4.2.1.59</ecNumber>
    </recommendedName>
    <alternativeName>
        <fullName evidence="10">(3R)-hydroxymyristoyl-[acyl-carrier-protein] dehydratase</fullName>
        <shortName evidence="10">(3R)-hydroxymyristoyl-ACP dehydrase</shortName>
    </alternativeName>
    <alternativeName>
        <fullName evidence="10">Beta-hydroxyacyl-ACP dehydratase</fullName>
    </alternativeName>
</protein>
<dbReference type="NCBIfam" id="TIGR01750">
    <property type="entry name" value="fabZ"/>
    <property type="match status" value="1"/>
</dbReference>
<dbReference type="PANTHER" id="PTHR30272:SF1">
    <property type="entry name" value="3-HYDROXYACYL-[ACYL-CARRIER-PROTEIN] DEHYDRATASE"/>
    <property type="match status" value="1"/>
</dbReference>
<evidence type="ECO:0000256" key="11">
    <source>
        <dbReference type="SAM" id="MobiDB-lite"/>
    </source>
</evidence>
<evidence type="ECO:0000313" key="12">
    <source>
        <dbReference type="EMBL" id="QDL09043.1"/>
    </source>
</evidence>
<keyword evidence="13" id="KW-1185">Reference proteome</keyword>
<evidence type="ECO:0000256" key="7">
    <source>
        <dbReference type="ARBA" id="ARBA00023098"/>
    </source>
</evidence>
<comment type="subcellular location">
    <subcellularLocation>
        <location evidence="2 10">Cytoplasm</location>
    </subcellularLocation>
</comment>
<name>A0A856MCY6_9CYAN</name>
<dbReference type="GO" id="GO:0006633">
    <property type="term" value="P:fatty acid biosynthetic process"/>
    <property type="evidence" value="ECO:0007669"/>
    <property type="project" value="UniProtKB-UniRule"/>
</dbReference>